<dbReference type="InterPro" id="IPR009057">
    <property type="entry name" value="Homeodomain-like_sf"/>
</dbReference>
<dbReference type="PANTHER" id="PTHR47344:SF1">
    <property type="entry name" value="RING ZINC FINGER PROTEIN-RELATED"/>
    <property type="match status" value="1"/>
</dbReference>
<evidence type="ECO:0000313" key="14">
    <source>
        <dbReference type="Proteomes" id="UP000516314"/>
    </source>
</evidence>
<dbReference type="SMART" id="SM00717">
    <property type="entry name" value="SANT"/>
    <property type="match status" value="1"/>
</dbReference>
<keyword evidence="3" id="KW-0238">DNA-binding</keyword>
<dbReference type="InterPro" id="IPR017884">
    <property type="entry name" value="SANT_dom"/>
</dbReference>
<sequence length="783" mass="87424">MAEENAAGNAICSICYEDLKPVVENLQSISACGHVFHELCLQQWFEYCPSTNKRNCPICKQKCSLKDPCRLYFQSSGNQTDSIASDKVVGIEEDPVLLRGEVKRLEGKVQNLTSALEAKKKENVEVSDKLHQCNEQLKEDKVKRWEALQEISTTQHLLKLKSEECIQLNSQCVKLQERTMALAKELASLKLVSDLSLEEDDVLKLALLGNNAKTKDTIDTLVKSLVIRNRSYKELLAKCNQLGRGEARSSEKLEKALEKIEKLKKRMRELELITEERENRALRDINVSKKCSYTEVSEPAIESMSSFRMLSSDNKVEKISTPPGKLEEKDGFTIQGSCLRGREDSFVSRTDSVIDVDDDYVPETNTSGIRDWNTNIEEKGDNSMVKDIKFNIRKDPTSSVSPYSNGSGNIWQSSGTNRNLGRWSKHGERNEATPSLGGSVPRKDDLISIGPDGKGGRIKVLRSKPQISNTNASSGSGKRFKLGTKTSGSSSQVFDSSNMSLPSSDGFGSIPATGRTSTVSFSEDPTTKIRKPYTIKKSRENWTDQEHDKFLEALHLFDRDWKKIEAFVGSKTVVQIRSHAQKYFLKVQKSGANEHLPPPRPKRKASHPYPIKAPKNVAYTSLPSSSTLPLLEPGYLYSSDSKSLMGNQAVCASTSSSWNHESTSLPKPVIEVEEPGVSATAPLPNNRCRQEDTERVRAVTKPNNEESCEKPHRVMPNFAEVYSFIGSVFDPNTSGHLQRLKQMDPINMETVLLLMQNLSVNLTSPEFAEQRRLISSYSAKALK</sequence>
<dbReference type="SUPFAM" id="SSF46689">
    <property type="entry name" value="Homeodomain-like"/>
    <property type="match status" value="1"/>
</dbReference>
<evidence type="ECO:0000256" key="7">
    <source>
        <dbReference type="SAM" id="Coils"/>
    </source>
</evidence>
<dbReference type="EMBL" id="LR881469">
    <property type="protein sequence ID" value="CAD5326794.1"/>
    <property type="molecule type" value="Genomic_DNA"/>
</dbReference>
<dbReference type="PROSITE" id="PS51293">
    <property type="entry name" value="SANT"/>
    <property type="match status" value="1"/>
</dbReference>
<dbReference type="NCBIfam" id="TIGR01557">
    <property type="entry name" value="myb_SHAQKYF"/>
    <property type="match status" value="1"/>
</dbReference>
<dbReference type="InterPro" id="IPR001841">
    <property type="entry name" value="Znf_RING"/>
</dbReference>
<keyword evidence="6" id="KW-0479">Metal-binding</keyword>
<keyword evidence="6" id="KW-0862">Zinc</keyword>
<feature type="compositionally biased region" description="Polar residues" evidence="8">
    <location>
        <begin position="484"/>
        <end position="497"/>
    </location>
</feature>
<dbReference type="GO" id="GO:0010468">
    <property type="term" value="P:regulation of gene expression"/>
    <property type="evidence" value="ECO:0007669"/>
    <property type="project" value="UniProtKB-ARBA"/>
</dbReference>
<feature type="region of interest" description="Disordered" evidence="8">
    <location>
        <begin position="589"/>
        <end position="610"/>
    </location>
</feature>
<dbReference type="PROSITE" id="PS50090">
    <property type="entry name" value="MYB_LIKE"/>
    <property type="match status" value="1"/>
</dbReference>
<feature type="domain" description="SANT" evidence="11">
    <location>
        <begin position="537"/>
        <end position="588"/>
    </location>
</feature>
<dbReference type="Pfam" id="PF00249">
    <property type="entry name" value="Myb_DNA-binding"/>
    <property type="match status" value="1"/>
</dbReference>
<dbReference type="SUPFAM" id="SSF57850">
    <property type="entry name" value="RING/U-box"/>
    <property type="match status" value="1"/>
</dbReference>
<dbReference type="InterPro" id="IPR001005">
    <property type="entry name" value="SANT/Myb"/>
</dbReference>
<evidence type="ECO:0000259" key="9">
    <source>
        <dbReference type="PROSITE" id="PS50089"/>
    </source>
</evidence>
<keyword evidence="4" id="KW-0804">Transcription</keyword>
<dbReference type="Gene3D" id="3.30.40.10">
    <property type="entry name" value="Zinc/RING finger domain, C3HC4 (zinc finger)"/>
    <property type="match status" value="1"/>
</dbReference>
<feature type="coiled-coil region" evidence="7">
    <location>
        <begin position="246"/>
        <end position="280"/>
    </location>
</feature>
<dbReference type="GO" id="GO:0003677">
    <property type="term" value="F:DNA binding"/>
    <property type="evidence" value="ECO:0007669"/>
    <property type="project" value="UniProtKB-KW"/>
</dbReference>
<evidence type="ECO:0000256" key="6">
    <source>
        <dbReference type="PROSITE-ProRule" id="PRU00175"/>
    </source>
</evidence>
<evidence type="ECO:0000256" key="3">
    <source>
        <dbReference type="ARBA" id="ARBA00023125"/>
    </source>
</evidence>
<evidence type="ECO:0000256" key="4">
    <source>
        <dbReference type="ARBA" id="ARBA00023163"/>
    </source>
</evidence>
<dbReference type="FunFam" id="1.10.10.60:FF:000023">
    <property type="entry name" value="protein REVEILLE 6 isoform X1"/>
    <property type="match status" value="1"/>
</dbReference>
<dbReference type="PANTHER" id="PTHR47344">
    <property type="entry name" value="RING ZINC FINGER PROTEIN-RELATED"/>
    <property type="match status" value="1"/>
</dbReference>
<dbReference type="CDD" id="cd16448">
    <property type="entry name" value="RING-H2"/>
    <property type="match status" value="1"/>
</dbReference>
<keyword evidence="6" id="KW-0863">Zinc-finger</keyword>
<dbReference type="PROSITE" id="PS50089">
    <property type="entry name" value="ZF_RING_2"/>
    <property type="match status" value="1"/>
</dbReference>
<dbReference type="Pfam" id="PF13639">
    <property type="entry name" value="zf-RING_2"/>
    <property type="match status" value="1"/>
</dbReference>
<feature type="compositionally biased region" description="Polar residues" evidence="8">
    <location>
        <begin position="397"/>
        <end position="419"/>
    </location>
</feature>
<keyword evidence="2" id="KW-0805">Transcription regulation</keyword>
<dbReference type="InterPro" id="IPR013083">
    <property type="entry name" value="Znf_RING/FYVE/PHD"/>
</dbReference>
<keyword evidence="5" id="KW-0539">Nucleus</keyword>
<dbReference type="AlphaFoldDB" id="A0A7G2EZ71"/>
<keyword evidence="7" id="KW-0175">Coiled coil</keyword>
<evidence type="ECO:0000313" key="13">
    <source>
        <dbReference type="EMBL" id="CAD5326794.1"/>
    </source>
</evidence>
<gene>
    <name evidence="13" type="ORF">AT9943_LOCUS14534</name>
</gene>
<dbReference type="InterPro" id="IPR006447">
    <property type="entry name" value="Myb_dom_plants"/>
</dbReference>
<evidence type="ECO:0000256" key="5">
    <source>
        <dbReference type="ARBA" id="ARBA00023242"/>
    </source>
</evidence>
<name>A0A7G2EZ71_ARATH</name>
<feature type="domain" description="RING-type" evidence="9">
    <location>
        <begin position="12"/>
        <end position="60"/>
    </location>
</feature>
<feature type="domain" description="Myb-like" evidence="10">
    <location>
        <begin position="534"/>
        <end position="584"/>
    </location>
</feature>
<feature type="domain" description="HTH myb-type" evidence="12">
    <location>
        <begin position="534"/>
        <end position="588"/>
    </location>
</feature>
<dbReference type="InterPro" id="IPR017930">
    <property type="entry name" value="Myb_dom"/>
</dbReference>
<evidence type="ECO:0000259" key="10">
    <source>
        <dbReference type="PROSITE" id="PS50090"/>
    </source>
</evidence>
<evidence type="ECO:0000256" key="2">
    <source>
        <dbReference type="ARBA" id="ARBA00023015"/>
    </source>
</evidence>
<dbReference type="GO" id="GO:0005634">
    <property type="term" value="C:nucleus"/>
    <property type="evidence" value="ECO:0007669"/>
    <property type="project" value="UniProtKB-SubCell"/>
</dbReference>
<evidence type="ECO:0000256" key="8">
    <source>
        <dbReference type="SAM" id="MobiDB-lite"/>
    </source>
</evidence>
<evidence type="ECO:0000259" key="11">
    <source>
        <dbReference type="PROSITE" id="PS51293"/>
    </source>
</evidence>
<dbReference type="CDD" id="cd00167">
    <property type="entry name" value="SANT"/>
    <property type="match status" value="1"/>
</dbReference>
<dbReference type="GO" id="GO:0008270">
    <property type="term" value="F:zinc ion binding"/>
    <property type="evidence" value="ECO:0007669"/>
    <property type="project" value="UniProtKB-KW"/>
</dbReference>
<reference evidence="13 14" key="1">
    <citation type="submission" date="2020-09" db="EMBL/GenBank/DDBJ databases">
        <authorList>
            <person name="Ashkenazy H."/>
        </authorList>
    </citation>
    <scope>NUCLEOTIDE SEQUENCE [LARGE SCALE GENOMIC DNA]</scope>
    <source>
        <strain evidence="14">cv. Cdm-0</strain>
    </source>
</reference>
<dbReference type="Gene3D" id="1.10.10.60">
    <property type="entry name" value="Homeodomain-like"/>
    <property type="match status" value="1"/>
</dbReference>
<comment type="subcellular location">
    <subcellularLocation>
        <location evidence="1">Nucleus</location>
    </subcellularLocation>
</comment>
<dbReference type="PROSITE" id="PS51294">
    <property type="entry name" value="HTH_MYB"/>
    <property type="match status" value="1"/>
</dbReference>
<evidence type="ECO:0000256" key="1">
    <source>
        <dbReference type="ARBA" id="ARBA00004123"/>
    </source>
</evidence>
<accession>A0A7G2EZ71</accession>
<feature type="coiled-coil region" evidence="7">
    <location>
        <begin position="102"/>
        <end position="178"/>
    </location>
</feature>
<organism evidence="13 14">
    <name type="scientific">Arabidopsis thaliana</name>
    <name type="common">Mouse-ear cress</name>
    <dbReference type="NCBI Taxonomy" id="3702"/>
    <lineage>
        <taxon>Eukaryota</taxon>
        <taxon>Viridiplantae</taxon>
        <taxon>Streptophyta</taxon>
        <taxon>Embryophyta</taxon>
        <taxon>Tracheophyta</taxon>
        <taxon>Spermatophyta</taxon>
        <taxon>Magnoliopsida</taxon>
        <taxon>eudicotyledons</taxon>
        <taxon>Gunneridae</taxon>
        <taxon>Pentapetalae</taxon>
        <taxon>rosids</taxon>
        <taxon>malvids</taxon>
        <taxon>Brassicales</taxon>
        <taxon>Brassicaceae</taxon>
        <taxon>Camelineae</taxon>
        <taxon>Arabidopsis</taxon>
    </lineage>
</organism>
<evidence type="ECO:0000259" key="12">
    <source>
        <dbReference type="PROSITE" id="PS51294"/>
    </source>
</evidence>
<proteinExistence type="predicted"/>
<dbReference type="SMART" id="SM00184">
    <property type="entry name" value="RING"/>
    <property type="match status" value="1"/>
</dbReference>
<protein>
    <submittedName>
        <fullName evidence="13">(thale cress) hypothetical protein</fullName>
    </submittedName>
</protein>
<dbReference type="Proteomes" id="UP000516314">
    <property type="component" value="Chromosome 4"/>
</dbReference>
<feature type="region of interest" description="Disordered" evidence="8">
    <location>
        <begin position="397"/>
        <end position="497"/>
    </location>
</feature>
<dbReference type="Pfam" id="PF24904">
    <property type="entry name" value="RVE6"/>
    <property type="match status" value="1"/>
</dbReference>
<feature type="compositionally biased region" description="Polar residues" evidence="8">
    <location>
        <begin position="465"/>
        <end position="476"/>
    </location>
</feature>